<name>A0AAN7GAF1_QUERU</name>
<comment type="similarity">
    <text evidence="1">Belongs to the disease resistance NB-LRR family.</text>
</comment>
<dbReference type="PANTHER" id="PTHR36766">
    <property type="entry name" value="PLANT BROAD-SPECTRUM MILDEW RESISTANCE PROTEIN RPW8"/>
    <property type="match status" value="1"/>
</dbReference>
<dbReference type="InterPro" id="IPR027417">
    <property type="entry name" value="P-loop_NTPase"/>
</dbReference>
<dbReference type="InterPro" id="IPR042197">
    <property type="entry name" value="Apaf_helical"/>
</dbReference>
<dbReference type="AlphaFoldDB" id="A0AAN7GAF1"/>
<dbReference type="Proteomes" id="UP001324115">
    <property type="component" value="Unassembled WGS sequence"/>
</dbReference>
<dbReference type="Pfam" id="PF23598">
    <property type="entry name" value="LRR_14"/>
    <property type="match status" value="1"/>
</dbReference>
<dbReference type="InterPro" id="IPR055414">
    <property type="entry name" value="LRR_R13L4/SHOC2-like"/>
</dbReference>
<evidence type="ECO:0000256" key="2">
    <source>
        <dbReference type="ARBA" id="ARBA00022737"/>
    </source>
</evidence>
<dbReference type="InterPro" id="IPR032675">
    <property type="entry name" value="LRR_dom_sf"/>
</dbReference>
<dbReference type="Gene3D" id="1.10.10.10">
    <property type="entry name" value="Winged helix-like DNA-binding domain superfamily/Winged helix DNA-binding domain"/>
    <property type="match status" value="1"/>
</dbReference>
<sequence length="825" mass="94283">MAAAFVAGNAVGAAFGEVFAILHDTVKNVVGQAIAFKSYLEDLKSTLDGVAPVVREIRELSLALNRPEKDTKILIEQMDKGTKLVLKCSKIKRWSWNYYFKAYSYAGKLKELNGAIEKFCRVNLTVQNTRTGLETLNKVNLVLEHVTNQNSDVRNKHGVGSLSCAVPRPRDFIVGFDLHLKELKTMLFKKEVSLLLLAAPAGCGKTTLVGMLCRDPEIKGKFVDNIFFVNVSKNPNLKVIVQRLFSHKSDELLEFLSDEDAINQLEHLFNQIGPTPILLILDDVWPGSEFLIEKFRFDIPDYKIMVTSRTAFPRFNSKYNLELLDHEHAMSLFHHHSAYLQDESSNIPEEYIEKIVRSCGGFPIALEVIGGLFRGRPAEFWHSTVMKWSDDHSIFDSDTEVLLACLQKSLEFSTDKVIIKEYFMDLASFPEDLTIPATALIDMWTELYEPKKDDVHAIANLHELTTRNLVSRVMTRKNASEVDNYYNEDFVKQHNLLRDLAIHLSSRDSIIERKRLIVDISGNNIPEWWMEQKQQLINARLLSISTDELFSSSWCNIQAPDVEALVLNFQTRSYTLPEFVEKMVRLKVIIVTNYGFFHAELNNFQLLKSLPNLKRIRLEKISIPSFCNTPVPLRSLKKISLFMCNIGQAFGNSTTQVSHSLPNLMEINIDYCNDLLELPAWLCEVLYLRKLSISNCHKLFALPEGIGELVNLEVLRLRSCTELSKLPESIRSLHKLSLLDMSDCLGIIKLPKHIGDLHNLKELHMIGCLRLHNQLPLSTMELKQLKLVVCDEERAKLWEPIKEFLSNLKVMVIKEDINLNWLPNS</sequence>
<protein>
    <recommendedName>
        <fullName evidence="4">RPW8 domain-containing protein</fullName>
    </recommendedName>
</protein>
<evidence type="ECO:0000259" key="4">
    <source>
        <dbReference type="PROSITE" id="PS51153"/>
    </source>
</evidence>
<dbReference type="Pfam" id="PF00931">
    <property type="entry name" value="NB-ARC"/>
    <property type="match status" value="1"/>
</dbReference>
<reference evidence="5 6" key="1">
    <citation type="journal article" date="2023" name="G3 (Bethesda)">
        <title>A haplotype-resolved chromosome-scale genome for Quercus rubra L. provides insights into the genetics of adaptive traits for red oak species.</title>
        <authorList>
            <person name="Kapoor B."/>
            <person name="Jenkins J."/>
            <person name="Schmutz J."/>
            <person name="Zhebentyayeva T."/>
            <person name="Kuelheim C."/>
            <person name="Coggeshall M."/>
            <person name="Heim C."/>
            <person name="Lasky J.R."/>
            <person name="Leites L."/>
            <person name="Islam-Faridi N."/>
            <person name="Romero-Severson J."/>
            <person name="DeLeo V.L."/>
            <person name="Lucas S.M."/>
            <person name="Lazic D."/>
            <person name="Gailing O."/>
            <person name="Carlson J."/>
            <person name="Staton M."/>
        </authorList>
    </citation>
    <scope>NUCLEOTIDE SEQUENCE [LARGE SCALE GENOMIC DNA]</scope>
    <source>
        <strain evidence="5">Pseudo-F2</strain>
    </source>
</reference>
<dbReference type="Gene3D" id="3.80.10.10">
    <property type="entry name" value="Ribonuclease Inhibitor"/>
    <property type="match status" value="1"/>
</dbReference>
<feature type="domain" description="RPW8" evidence="4">
    <location>
        <begin position="1"/>
        <end position="158"/>
    </location>
</feature>
<dbReference type="GO" id="GO:0043531">
    <property type="term" value="F:ADP binding"/>
    <property type="evidence" value="ECO:0007669"/>
    <property type="project" value="InterPro"/>
</dbReference>
<accession>A0AAN7GAF1</accession>
<dbReference type="InterPro" id="IPR008808">
    <property type="entry name" value="Powdery_mildew-R_dom"/>
</dbReference>
<dbReference type="PROSITE" id="PS51153">
    <property type="entry name" value="RPW8"/>
    <property type="match status" value="1"/>
</dbReference>
<evidence type="ECO:0000256" key="1">
    <source>
        <dbReference type="ARBA" id="ARBA00008894"/>
    </source>
</evidence>
<dbReference type="Pfam" id="PF05659">
    <property type="entry name" value="RPW8"/>
    <property type="match status" value="1"/>
</dbReference>
<evidence type="ECO:0000256" key="3">
    <source>
        <dbReference type="ARBA" id="ARBA00022821"/>
    </source>
</evidence>
<keyword evidence="6" id="KW-1185">Reference proteome</keyword>
<dbReference type="InterPro" id="IPR036388">
    <property type="entry name" value="WH-like_DNA-bd_sf"/>
</dbReference>
<keyword evidence="3" id="KW-0611">Plant defense</keyword>
<organism evidence="5 6">
    <name type="scientific">Quercus rubra</name>
    <name type="common">Northern red oak</name>
    <name type="synonym">Quercus borealis</name>
    <dbReference type="NCBI Taxonomy" id="3512"/>
    <lineage>
        <taxon>Eukaryota</taxon>
        <taxon>Viridiplantae</taxon>
        <taxon>Streptophyta</taxon>
        <taxon>Embryophyta</taxon>
        <taxon>Tracheophyta</taxon>
        <taxon>Spermatophyta</taxon>
        <taxon>Magnoliopsida</taxon>
        <taxon>eudicotyledons</taxon>
        <taxon>Gunneridae</taxon>
        <taxon>Pentapetalae</taxon>
        <taxon>rosids</taxon>
        <taxon>fabids</taxon>
        <taxon>Fagales</taxon>
        <taxon>Fagaceae</taxon>
        <taxon>Quercus</taxon>
    </lineage>
</organism>
<keyword evidence="2" id="KW-0677">Repeat</keyword>
<evidence type="ECO:0000313" key="5">
    <source>
        <dbReference type="EMBL" id="KAK4606321.1"/>
    </source>
</evidence>
<dbReference type="Gene3D" id="3.40.50.300">
    <property type="entry name" value="P-loop containing nucleotide triphosphate hydrolases"/>
    <property type="match status" value="1"/>
</dbReference>
<proteinExistence type="inferred from homology"/>
<gene>
    <name evidence="5" type="ORF">RGQ29_000530</name>
</gene>
<comment type="caution">
    <text evidence="5">The sequence shown here is derived from an EMBL/GenBank/DDBJ whole genome shotgun (WGS) entry which is preliminary data.</text>
</comment>
<dbReference type="InterPro" id="IPR002182">
    <property type="entry name" value="NB-ARC"/>
</dbReference>
<dbReference type="EMBL" id="JAXUIC010000001">
    <property type="protein sequence ID" value="KAK4606321.1"/>
    <property type="molecule type" value="Genomic_DNA"/>
</dbReference>
<dbReference type="Gene3D" id="1.10.8.430">
    <property type="entry name" value="Helical domain of apoptotic protease-activating factors"/>
    <property type="match status" value="1"/>
</dbReference>
<dbReference type="SUPFAM" id="SSF52047">
    <property type="entry name" value="RNI-like"/>
    <property type="match status" value="1"/>
</dbReference>
<dbReference type="PANTHER" id="PTHR36766:SF3">
    <property type="entry name" value="RPW8 DOMAIN-CONTAINING PROTEIN"/>
    <property type="match status" value="1"/>
</dbReference>
<dbReference type="PRINTS" id="PR00364">
    <property type="entry name" value="DISEASERSIST"/>
</dbReference>
<dbReference type="GO" id="GO:0006952">
    <property type="term" value="P:defense response"/>
    <property type="evidence" value="ECO:0007669"/>
    <property type="project" value="UniProtKB-KW"/>
</dbReference>
<dbReference type="SUPFAM" id="SSF52540">
    <property type="entry name" value="P-loop containing nucleoside triphosphate hydrolases"/>
    <property type="match status" value="1"/>
</dbReference>
<evidence type="ECO:0000313" key="6">
    <source>
        <dbReference type="Proteomes" id="UP001324115"/>
    </source>
</evidence>